<accession>A0A1H9EMV9</accession>
<dbReference type="EMBL" id="FOFU01000003">
    <property type="protein sequence ID" value="SEQ27041.1"/>
    <property type="molecule type" value="Genomic_DNA"/>
</dbReference>
<dbReference type="OrthoDB" id="349962at2"/>
<keyword evidence="3" id="KW-1185">Reference proteome</keyword>
<gene>
    <name evidence="2" type="ORF">SAMN04487977_103221</name>
</gene>
<organism evidence="2 3">
    <name type="scientific">Treponema bryantii</name>
    <dbReference type="NCBI Taxonomy" id="163"/>
    <lineage>
        <taxon>Bacteria</taxon>
        <taxon>Pseudomonadati</taxon>
        <taxon>Spirochaetota</taxon>
        <taxon>Spirochaetia</taxon>
        <taxon>Spirochaetales</taxon>
        <taxon>Treponemataceae</taxon>
        <taxon>Treponema</taxon>
    </lineage>
</organism>
<sequence>MDSTKKSSESSASKKPVEKESFFQSLLSSLFKSSNPEAEKKRRLKNLAKTISKTKYHSFYRPASGEMLAPFGKLIFDLYKAISSAQLYFRNTQNPAIFKRQIINFVLSENQLALLDDLDEQKILELARTVPFGKLQQDIEHKLQVFTNDFNETRAAKADSLEKAFSVFQDFCEFDYYMILKKFDSSYQEFSFNAVPRLEKVNAEYILDDLKDFLAVAYSITDDSIDWSVLFEMFKTTQSRELVSLGNWKKIIAKMKNIQSSKSLDLIIQHISEDFAYETKTSYHHASVIEPYIDKIETDTRNLLAKIETEQKESKASSICMQIFGTASPQSLKFYTAEFNAPLEKKGLSVLEYTEPLNFLKAFLVEFVKKAIREYYDVVVIRGQWDATLSAPMSNAYQELLKLSDEVTSFDEMMAEEGPMGIKVKTLLPKTAHDAGAENIINRVVSDANETARGYIIQGTQNLITIGKTIKQLIEDYVLPKPLLVANWKELEKFFEIPLKEFSVDIYKKIYLFVQLMQNYIN</sequence>
<evidence type="ECO:0000313" key="2">
    <source>
        <dbReference type="EMBL" id="SEQ27041.1"/>
    </source>
</evidence>
<dbReference type="Proteomes" id="UP000182360">
    <property type="component" value="Unassembled WGS sequence"/>
</dbReference>
<evidence type="ECO:0000256" key="1">
    <source>
        <dbReference type="SAM" id="MobiDB-lite"/>
    </source>
</evidence>
<dbReference type="STRING" id="163.SAMN04487775_105164"/>
<name>A0A1H9EMV9_9SPIR</name>
<dbReference type="AlphaFoldDB" id="A0A1H9EMV9"/>
<proteinExistence type="predicted"/>
<dbReference type="RefSeq" id="WP_074642400.1">
    <property type="nucleotide sequence ID" value="NZ_FOFU01000003.1"/>
</dbReference>
<reference evidence="2 3" key="1">
    <citation type="submission" date="2016-10" db="EMBL/GenBank/DDBJ databases">
        <authorList>
            <person name="de Groot N.N."/>
        </authorList>
    </citation>
    <scope>NUCLEOTIDE SEQUENCE [LARGE SCALE GENOMIC DNA]</scope>
    <source>
        <strain evidence="2 3">B25</strain>
    </source>
</reference>
<evidence type="ECO:0000313" key="3">
    <source>
        <dbReference type="Proteomes" id="UP000182360"/>
    </source>
</evidence>
<feature type="region of interest" description="Disordered" evidence="1">
    <location>
        <begin position="1"/>
        <end position="20"/>
    </location>
</feature>
<protein>
    <submittedName>
        <fullName evidence="2">Uncharacterized protein</fullName>
    </submittedName>
</protein>